<evidence type="ECO:0000256" key="8">
    <source>
        <dbReference type="ARBA" id="ARBA00050776"/>
    </source>
</evidence>
<reference evidence="10 11" key="1">
    <citation type="journal article" date="2015" name="Genome Announc.">
        <title>Complete Genome Sequences for Two Strains of a Novel Fastidious, Partially Acid-Fast, Gram-Positive Corynebacterineae Bacterium, Derived from Human Clinical Samples.</title>
        <authorList>
            <person name="Nicholson A.C."/>
            <person name="Bell M."/>
            <person name="Humrighouse B.W."/>
            <person name="McQuiston J.R."/>
        </authorList>
    </citation>
    <scope>NUCLEOTIDE SEQUENCE [LARGE SCALE GENOMIC DNA]</scope>
    <source>
        <strain evidence="10 11">X1698</strain>
    </source>
</reference>
<name>A0A0M4LYI9_9ACTN</name>
<dbReference type="InterPro" id="IPR015422">
    <property type="entry name" value="PyrdxlP-dep_Trfase_small"/>
</dbReference>
<dbReference type="OrthoDB" id="9808002at2"/>
<dbReference type="STRING" id="1528099.AL705_01435"/>
<dbReference type="RefSeq" id="WP_053961499.1">
    <property type="nucleotide sequence ID" value="NZ_CAJPTR010000001.1"/>
</dbReference>
<evidence type="ECO:0000256" key="3">
    <source>
        <dbReference type="ARBA" id="ARBA00022679"/>
    </source>
</evidence>
<evidence type="ECO:0000313" key="11">
    <source>
        <dbReference type="Proteomes" id="UP000068137"/>
    </source>
</evidence>
<evidence type="ECO:0000256" key="4">
    <source>
        <dbReference type="ARBA" id="ARBA00022723"/>
    </source>
</evidence>
<keyword evidence="6" id="KW-0408">Iron</keyword>
<gene>
    <name evidence="10" type="ORF">AL705_01435</name>
</gene>
<proteinExistence type="inferred from homology"/>
<keyword evidence="3" id="KW-0808">Transferase</keyword>
<dbReference type="Gene3D" id="1.10.260.50">
    <property type="match status" value="1"/>
</dbReference>
<dbReference type="GO" id="GO:0051536">
    <property type="term" value="F:iron-sulfur cluster binding"/>
    <property type="evidence" value="ECO:0007669"/>
    <property type="project" value="UniProtKB-KW"/>
</dbReference>
<comment type="catalytic activity">
    <reaction evidence="8">
        <text>(sulfur carrier)-H + L-cysteine = (sulfur carrier)-SH + L-alanine</text>
        <dbReference type="Rhea" id="RHEA:43892"/>
        <dbReference type="Rhea" id="RHEA-COMP:14737"/>
        <dbReference type="Rhea" id="RHEA-COMP:14739"/>
        <dbReference type="ChEBI" id="CHEBI:29917"/>
        <dbReference type="ChEBI" id="CHEBI:35235"/>
        <dbReference type="ChEBI" id="CHEBI:57972"/>
        <dbReference type="ChEBI" id="CHEBI:64428"/>
        <dbReference type="EC" id="2.8.1.7"/>
    </reaction>
</comment>
<dbReference type="InterPro" id="IPR016454">
    <property type="entry name" value="Cysteine_dSase"/>
</dbReference>
<dbReference type="GO" id="GO:0031071">
    <property type="term" value="F:cysteine desulfurase activity"/>
    <property type="evidence" value="ECO:0007669"/>
    <property type="project" value="UniProtKB-EC"/>
</dbReference>
<dbReference type="InterPro" id="IPR015424">
    <property type="entry name" value="PyrdxlP-dep_Trfase"/>
</dbReference>
<dbReference type="Gene3D" id="3.40.640.10">
    <property type="entry name" value="Type I PLP-dependent aspartate aminotransferase-like (Major domain)"/>
    <property type="match status" value="1"/>
</dbReference>
<dbReference type="EMBL" id="CP012390">
    <property type="protein sequence ID" value="ALE18595.1"/>
    <property type="molecule type" value="Genomic_DNA"/>
</dbReference>
<feature type="domain" description="Aminotransferase class V" evidence="9">
    <location>
        <begin position="14"/>
        <end position="389"/>
    </location>
</feature>
<sequence>MLCESPELLAAASYFDHAAITPLREEALTAMRELAGDTGNPSSVHSVGRRARCHVEEARESIAELLGARPSEVIFVGSGTEADNLALKGMALARAGQGYHRLLLSAVEHHSVTDAASWLARFRHDVFGVDLDVLPVDQTGRVELDVVRERLHQADTPLLMTVMAANNEVGTVQPVAALADAAAAAGVPFHVDAVQAVTHMQLDFSHPGITTMSVASQKFGGPTGIGVLLARRDAPLVPLLHGGGQERGLRAGTQNVLGIVGMAAALETAVACQADETARLVALRHQLITGLHRICDDVIINGPEKAIEGTDSLVLPGIVSASFPGCEGDALLMLLDGKGISVSLGAACTAGVAHASEVLLAMGVPEPQARGTLRLSMGHTTTPQHVDDLLRALPEAIERARLAGLA</sequence>
<evidence type="ECO:0000256" key="6">
    <source>
        <dbReference type="ARBA" id="ARBA00023004"/>
    </source>
</evidence>
<evidence type="ECO:0000256" key="1">
    <source>
        <dbReference type="ARBA" id="ARBA00001933"/>
    </source>
</evidence>
<dbReference type="InterPro" id="IPR015421">
    <property type="entry name" value="PyrdxlP-dep_Trfase_major"/>
</dbReference>
<comment type="cofactor">
    <cofactor evidence="1">
        <name>pyridoxal 5'-phosphate</name>
        <dbReference type="ChEBI" id="CHEBI:597326"/>
    </cofactor>
</comment>
<dbReference type="Gene3D" id="3.90.1150.10">
    <property type="entry name" value="Aspartate Aminotransferase, domain 1"/>
    <property type="match status" value="1"/>
</dbReference>
<dbReference type="Pfam" id="PF00266">
    <property type="entry name" value="Aminotran_5"/>
    <property type="match status" value="1"/>
</dbReference>
<organism evidence="10 11">
    <name type="scientific">Lawsonella clevelandensis</name>
    <dbReference type="NCBI Taxonomy" id="1528099"/>
    <lineage>
        <taxon>Bacteria</taxon>
        <taxon>Bacillati</taxon>
        <taxon>Actinomycetota</taxon>
        <taxon>Actinomycetes</taxon>
        <taxon>Mycobacteriales</taxon>
        <taxon>Lawsonellaceae</taxon>
        <taxon>Lawsonella</taxon>
    </lineage>
</organism>
<accession>A0A0M4LYI9</accession>
<dbReference type="GO" id="GO:0046872">
    <property type="term" value="F:metal ion binding"/>
    <property type="evidence" value="ECO:0007669"/>
    <property type="project" value="UniProtKB-KW"/>
</dbReference>
<dbReference type="PATRIC" id="fig|1562462.4.peg.295"/>
<dbReference type="PIRSF" id="PIRSF005572">
    <property type="entry name" value="NifS"/>
    <property type="match status" value="1"/>
</dbReference>
<evidence type="ECO:0000259" key="9">
    <source>
        <dbReference type="Pfam" id="PF00266"/>
    </source>
</evidence>
<comment type="similarity">
    <text evidence="2">Belongs to the class-V pyridoxal-phosphate-dependent aminotransferase family. NifS/IscS subfamily.</text>
</comment>
<dbReference type="PANTHER" id="PTHR11601:SF34">
    <property type="entry name" value="CYSTEINE DESULFURASE"/>
    <property type="match status" value="1"/>
</dbReference>
<evidence type="ECO:0000256" key="7">
    <source>
        <dbReference type="ARBA" id="ARBA00023014"/>
    </source>
</evidence>
<dbReference type="SUPFAM" id="SSF53383">
    <property type="entry name" value="PLP-dependent transferases"/>
    <property type="match status" value="1"/>
</dbReference>
<keyword evidence="4" id="KW-0479">Metal-binding</keyword>
<keyword evidence="7" id="KW-0411">Iron-sulfur</keyword>
<dbReference type="Proteomes" id="UP000068137">
    <property type="component" value="Chromosome"/>
</dbReference>
<protein>
    <recommendedName>
        <fullName evidence="9">Aminotransferase class V domain-containing protein</fullName>
    </recommendedName>
</protein>
<dbReference type="AlphaFoldDB" id="A0A0M4LYI9"/>
<keyword evidence="5" id="KW-0663">Pyridoxal phosphate</keyword>
<evidence type="ECO:0000313" key="10">
    <source>
        <dbReference type="EMBL" id="ALE18595.1"/>
    </source>
</evidence>
<dbReference type="InterPro" id="IPR000192">
    <property type="entry name" value="Aminotrans_V_dom"/>
</dbReference>
<evidence type="ECO:0000256" key="5">
    <source>
        <dbReference type="ARBA" id="ARBA00022898"/>
    </source>
</evidence>
<dbReference type="PANTHER" id="PTHR11601">
    <property type="entry name" value="CYSTEINE DESULFURYLASE FAMILY MEMBER"/>
    <property type="match status" value="1"/>
</dbReference>
<evidence type="ECO:0000256" key="2">
    <source>
        <dbReference type="ARBA" id="ARBA00006490"/>
    </source>
</evidence>
<dbReference type="KEGG" id="cbq:AL705_01435"/>